<evidence type="ECO:0000313" key="4">
    <source>
        <dbReference type="Proteomes" id="UP000325313"/>
    </source>
</evidence>
<name>A0A5B0PEC4_PUCGR</name>
<keyword evidence="3" id="KW-1185">Reference proteome</keyword>
<reference evidence="3 4" key="1">
    <citation type="submission" date="2019-05" db="EMBL/GenBank/DDBJ databases">
        <title>Emergence of the Ug99 lineage of the wheat stem rust pathogen through somatic hybridization.</title>
        <authorList>
            <person name="Li F."/>
            <person name="Upadhyaya N.M."/>
            <person name="Sperschneider J."/>
            <person name="Matny O."/>
            <person name="Nguyen-Phuc H."/>
            <person name="Mago R."/>
            <person name="Raley C."/>
            <person name="Miller M.E."/>
            <person name="Silverstein K.A.T."/>
            <person name="Henningsen E."/>
            <person name="Hirsch C.D."/>
            <person name="Visser B."/>
            <person name="Pretorius Z.A."/>
            <person name="Steffenson B.J."/>
            <person name="Schwessinger B."/>
            <person name="Dodds P.N."/>
            <person name="Figueroa M."/>
        </authorList>
    </citation>
    <scope>NUCLEOTIDE SEQUENCE [LARGE SCALE GENOMIC DNA]</scope>
    <source>
        <strain evidence="1">21-0</strain>
        <strain evidence="2 4">Ug99</strain>
    </source>
</reference>
<sequence>MPVTEPTGFGSGTSKTRDPILAAGICEVVPRETSLASRCAPGSLPRLPLERLHIYSFPVPPSHVGKGHFHSRPNLTLVPFPFSPGMALELPTPSKGR</sequence>
<evidence type="ECO:0000313" key="3">
    <source>
        <dbReference type="Proteomes" id="UP000324748"/>
    </source>
</evidence>
<dbReference type="Proteomes" id="UP000325313">
    <property type="component" value="Unassembled WGS sequence"/>
</dbReference>
<accession>A0A5B0PEC4</accession>
<evidence type="ECO:0000313" key="2">
    <source>
        <dbReference type="EMBL" id="KAA1123234.1"/>
    </source>
</evidence>
<protein>
    <submittedName>
        <fullName evidence="1">Uncharacterized protein</fullName>
    </submittedName>
</protein>
<evidence type="ECO:0000313" key="1">
    <source>
        <dbReference type="EMBL" id="KAA1099433.1"/>
    </source>
</evidence>
<gene>
    <name evidence="1" type="ORF">PGT21_007375</name>
    <name evidence="2" type="ORF">PGTUg99_013290</name>
</gene>
<proteinExistence type="predicted"/>
<comment type="caution">
    <text evidence="1">The sequence shown here is derived from an EMBL/GenBank/DDBJ whole genome shotgun (WGS) entry which is preliminary data.</text>
</comment>
<dbReference type="EMBL" id="VSWC01000054">
    <property type="protein sequence ID" value="KAA1099433.1"/>
    <property type="molecule type" value="Genomic_DNA"/>
</dbReference>
<dbReference type="AlphaFoldDB" id="A0A5B0PEC4"/>
<dbReference type="Proteomes" id="UP000324748">
    <property type="component" value="Unassembled WGS sequence"/>
</dbReference>
<organism evidence="1 3">
    <name type="scientific">Puccinia graminis f. sp. tritici</name>
    <dbReference type="NCBI Taxonomy" id="56615"/>
    <lineage>
        <taxon>Eukaryota</taxon>
        <taxon>Fungi</taxon>
        <taxon>Dikarya</taxon>
        <taxon>Basidiomycota</taxon>
        <taxon>Pucciniomycotina</taxon>
        <taxon>Pucciniomycetes</taxon>
        <taxon>Pucciniales</taxon>
        <taxon>Pucciniaceae</taxon>
        <taxon>Puccinia</taxon>
    </lineage>
</organism>
<dbReference type="EMBL" id="VDEP01000210">
    <property type="protein sequence ID" value="KAA1123234.1"/>
    <property type="molecule type" value="Genomic_DNA"/>
</dbReference>